<name>A0A382PTZ9_9ZZZZ</name>
<evidence type="ECO:0000313" key="1">
    <source>
        <dbReference type="EMBL" id="SVC76883.1"/>
    </source>
</evidence>
<dbReference type="EMBL" id="UINC01109807">
    <property type="protein sequence ID" value="SVC76883.1"/>
    <property type="molecule type" value="Genomic_DNA"/>
</dbReference>
<dbReference type="AlphaFoldDB" id="A0A382PTZ9"/>
<protein>
    <submittedName>
        <fullName evidence="1">Uncharacterized protein</fullName>
    </submittedName>
</protein>
<organism evidence="1">
    <name type="scientific">marine metagenome</name>
    <dbReference type="NCBI Taxonomy" id="408172"/>
    <lineage>
        <taxon>unclassified sequences</taxon>
        <taxon>metagenomes</taxon>
        <taxon>ecological metagenomes</taxon>
    </lineage>
</organism>
<feature type="non-terminal residue" evidence="1">
    <location>
        <position position="53"/>
    </location>
</feature>
<gene>
    <name evidence="1" type="ORF">METZ01_LOCUS329737</name>
</gene>
<proteinExistence type="predicted"/>
<accession>A0A382PTZ9</accession>
<reference evidence="1" key="1">
    <citation type="submission" date="2018-05" db="EMBL/GenBank/DDBJ databases">
        <authorList>
            <person name="Lanie J.A."/>
            <person name="Ng W.-L."/>
            <person name="Kazmierczak K.M."/>
            <person name="Andrzejewski T.M."/>
            <person name="Davidsen T.M."/>
            <person name="Wayne K.J."/>
            <person name="Tettelin H."/>
            <person name="Glass J.I."/>
            <person name="Rusch D."/>
            <person name="Podicherti R."/>
            <person name="Tsui H.-C.T."/>
            <person name="Winkler M.E."/>
        </authorList>
    </citation>
    <scope>NUCLEOTIDE SEQUENCE</scope>
</reference>
<sequence>MYVDAFFDRQRDRIHIVERDKNQQRQYHEHQAKYIMYYDDPNGKFKSIYGNPV</sequence>